<dbReference type="Proteomes" id="UP001596074">
    <property type="component" value="Unassembled WGS sequence"/>
</dbReference>
<keyword evidence="4" id="KW-1185">Reference proteome</keyword>
<feature type="region of interest" description="Disordered" evidence="1">
    <location>
        <begin position="23"/>
        <end position="44"/>
    </location>
</feature>
<evidence type="ECO:0000313" key="4">
    <source>
        <dbReference type="Proteomes" id="UP001596074"/>
    </source>
</evidence>
<reference evidence="4" key="1">
    <citation type="journal article" date="2019" name="Int. J. Syst. Evol. Microbiol.">
        <title>The Global Catalogue of Microorganisms (GCM) 10K type strain sequencing project: providing services to taxonomists for standard genome sequencing and annotation.</title>
        <authorList>
            <consortium name="The Broad Institute Genomics Platform"/>
            <consortium name="The Broad Institute Genome Sequencing Center for Infectious Disease"/>
            <person name="Wu L."/>
            <person name="Ma J."/>
        </authorList>
    </citation>
    <scope>NUCLEOTIDE SEQUENCE [LARGE SCALE GENOMIC DNA]</scope>
    <source>
        <strain evidence="4">KCTC 42087</strain>
    </source>
</reference>
<evidence type="ECO:0000313" key="3">
    <source>
        <dbReference type="EMBL" id="MFC5749804.1"/>
    </source>
</evidence>
<evidence type="ECO:0000256" key="1">
    <source>
        <dbReference type="SAM" id="MobiDB-lite"/>
    </source>
</evidence>
<gene>
    <name evidence="3" type="ORF">ACFPZN_29615</name>
</gene>
<evidence type="ECO:0008006" key="5">
    <source>
        <dbReference type="Google" id="ProtNLM"/>
    </source>
</evidence>
<keyword evidence="2" id="KW-0472">Membrane</keyword>
<comment type="caution">
    <text evidence="3">The sequence shown here is derived from an EMBL/GenBank/DDBJ whole genome shotgun (WGS) entry which is preliminary data.</text>
</comment>
<sequence length="236" mass="25386">MRCRYCGNLDLSPLPFCTHCGEEQPPAEAPRTPGTAWEVPRHQRPRDPAAERWMSIGLSALVLVVLIGGGVITFRHWPTRDPGRVAAVSPSGPAGSDAPAAQVGAMATLLRSISASSGDLPGTLGSCSSVESDIGPLRRLIEERTGHLQQARNLRTDAVPDGDSVKQALVSMLQVTLDTDQKYLTWAERPLCTSAYGDAAITEANNAATRSKQTFVGLWNGLATEYGRQTYTWDDL</sequence>
<name>A0ABW1A758_9ACTN</name>
<evidence type="ECO:0000256" key="2">
    <source>
        <dbReference type="SAM" id="Phobius"/>
    </source>
</evidence>
<proteinExistence type="predicted"/>
<accession>A0ABW1A758</accession>
<keyword evidence="2" id="KW-0812">Transmembrane</keyword>
<feature type="transmembrane region" description="Helical" evidence="2">
    <location>
        <begin position="53"/>
        <end position="74"/>
    </location>
</feature>
<dbReference type="RefSeq" id="WP_378285529.1">
    <property type="nucleotide sequence ID" value="NZ_JBHSON010000046.1"/>
</dbReference>
<dbReference type="EMBL" id="JBHSON010000046">
    <property type="protein sequence ID" value="MFC5749804.1"/>
    <property type="molecule type" value="Genomic_DNA"/>
</dbReference>
<protein>
    <recommendedName>
        <fullName evidence="5">Zinc ribbon domain-containing protein</fullName>
    </recommendedName>
</protein>
<keyword evidence="2" id="KW-1133">Transmembrane helix</keyword>
<organism evidence="3 4">
    <name type="scientific">Actinomadura rugatobispora</name>
    <dbReference type="NCBI Taxonomy" id="1994"/>
    <lineage>
        <taxon>Bacteria</taxon>
        <taxon>Bacillati</taxon>
        <taxon>Actinomycetota</taxon>
        <taxon>Actinomycetes</taxon>
        <taxon>Streptosporangiales</taxon>
        <taxon>Thermomonosporaceae</taxon>
        <taxon>Actinomadura</taxon>
    </lineage>
</organism>